<dbReference type="EMBL" id="SRLO01000397">
    <property type="protein sequence ID" value="TNN57735.1"/>
    <property type="molecule type" value="Genomic_DNA"/>
</dbReference>
<protein>
    <submittedName>
        <fullName evidence="2">Uncharacterized protein</fullName>
    </submittedName>
</protein>
<feature type="chain" id="PRO_5021264847" evidence="1">
    <location>
        <begin position="26"/>
        <end position="86"/>
    </location>
</feature>
<sequence>MGNRTSSSHPPVLTLLHLIQSATLASMLDVDEFKPLRHLVPRDASLTSSMAACLWVTPEHVGLYLVRDLMPLHWGCLSHRQPHSGR</sequence>
<dbReference type="AlphaFoldDB" id="A0A4Z2GX94"/>
<feature type="signal peptide" evidence="1">
    <location>
        <begin position="1"/>
        <end position="25"/>
    </location>
</feature>
<reference evidence="2 3" key="1">
    <citation type="submission" date="2019-03" db="EMBL/GenBank/DDBJ databases">
        <title>First draft genome of Liparis tanakae, snailfish: a comprehensive survey of snailfish specific genes.</title>
        <authorList>
            <person name="Kim W."/>
            <person name="Song I."/>
            <person name="Jeong J.-H."/>
            <person name="Kim D."/>
            <person name="Kim S."/>
            <person name="Ryu S."/>
            <person name="Song J.Y."/>
            <person name="Lee S.K."/>
        </authorList>
    </citation>
    <scope>NUCLEOTIDE SEQUENCE [LARGE SCALE GENOMIC DNA]</scope>
    <source>
        <tissue evidence="2">Muscle</tissue>
    </source>
</reference>
<dbReference type="Proteomes" id="UP000314294">
    <property type="component" value="Unassembled WGS sequence"/>
</dbReference>
<evidence type="ECO:0000313" key="3">
    <source>
        <dbReference type="Proteomes" id="UP000314294"/>
    </source>
</evidence>
<evidence type="ECO:0000313" key="2">
    <source>
        <dbReference type="EMBL" id="TNN57735.1"/>
    </source>
</evidence>
<comment type="caution">
    <text evidence="2">The sequence shown here is derived from an EMBL/GenBank/DDBJ whole genome shotgun (WGS) entry which is preliminary data.</text>
</comment>
<evidence type="ECO:0000256" key="1">
    <source>
        <dbReference type="SAM" id="SignalP"/>
    </source>
</evidence>
<keyword evidence="1" id="KW-0732">Signal</keyword>
<gene>
    <name evidence="2" type="ORF">EYF80_032013</name>
</gene>
<proteinExistence type="predicted"/>
<organism evidence="2 3">
    <name type="scientific">Liparis tanakae</name>
    <name type="common">Tanaka's snailfish</name>
    <dbReference type="NCBI Taxonomy" id="230148"/>
    <lineage>
        <taxon>Eukaryota</taxon>
        <taxon>Metazoa</taxon>
        <taxon>Chordata</taxon>
        <taxon>Craniata</taxon>
        <taxon>Vertebrata</taxon>
        <taxon>Euteleostomi</taxon>
        <taxon>Actinopterygii</taxon>
        <taxon>Neopterygii</taxon>
        <taxon>Teleostei</taxon>
        <taxon>Neoteleostei</taxon>
        <taxon>Acanthomorphata</taxon>
        <taxon>Eupercaria</taxon>
        <taxon>Perciformes</taxon>
        <taxon>Cottioidei</taxon>
        <taxon>Cottales</taxon>
        <taxon>Liparidae</taxon>
        <taxon>Liparis</taxon>
    </lineage>
</organism>
<keyword evidence="3" id="KW-1185">Reference proteome</keyword>
<accession>A0A4Z2GX94</accession>
<name>A0A4Z2GX94_9TELE</name>